<evidence type="ECO:0000256" key="3">
    <source>
        <dbReference type="SAM" id="SignalP"/>
    </source>
</evidence>
<reference evidence="5" key="1">
    <citation type="journal article" date="2023" name="Commun. Biol.">
        <title>Genome analysis of Parmales, the sister group of diatoms, reveals the evolutionary specialization of diatoms from phago-mixotrophs to photoautotrophs.</title>
        <authorList>
            <person name="Ban H."/>
            <person name="Sato S."/>
            <person name="Yoshikawa S."/>
            <person name="Yamada K."/>
            <person name="Nakamura Y."/>
            <person name="Ichinomiya M."/>
            <person name="Sato N."/>
            <person name="Blanc-Mathieu R."/>
            <person name="Endo H."/>
            <person name="Kuwata A."/>
            <person name="Ogata H."/>
        </authorList>
    </citation>
    <scope>NUCLEOTIDE SEQUENCE [LARGE SCALE GENOMIC DNA]</scope>
    <source>
        <strain evidence="5">NIES 3701</strain>
    </source>
</reference>
<evidence type="ECO:0000256" key="2">
    <source>
        <dbReference type="SAM" id="Phobius"/>
    </source>
</evidence>
<protein>
    <submittedName>
        <fullName evidence="4">Uncharacterized protein</fullName>
    </submittedName>
</protein>
<dbReference type="Proteomes" id="UP001165085">
    <property type="component" value="Unassembled WGS sequence"/>
</dbReference>
<gene>
    <name evidence="4" type="ORF">TrST_g11242</name>
</gene>
<dbReference type="EMBL" id="BRXY01000345">
    <property type="protein sequence ID" value="GMH88620.1"/>
    <property type="molecule type" value="Genomic_DNA"/>
</dbReference>
<name>A0A9W7BIQ2_9STRA</name>
<sequence length="1049" mass="118563">MGDRRAHSSLLRLPFLLLLTLTILKITTSTSLDHPIPPQPASVLPKSSNDTDNEPIFTLQLDVDSESVTLTILEDEDPEDAVLKFCEHYGLDQDSYAFLVEEVINSGLFEVEDDDDEEEDERREDGQDSTQQEYRSPPSVDGDVIHQIPVSSPDGKHVGTVMFTSSEEPADVAYNFVKDHGLDYGYKNLILEAACEVIDCEREEAMVFDLAVDLGLEAEVHLTIFEGEDAREAVISFCGDYGIGEEDAQMLIEEVKKEGIEVLDAGRVVWQQDVSLEAGVSLGTVYVHADEEPADAISAFLYENMGEDKLESLYDRALEVLTSLACKTVPCTRLQPLIWSENVEDDEGNYIGTVEVLEGVEPIDAIAHFCSHFQLSVDYRAAILEACCEEVECTRVSPRVYQQRINDESGNLIGNVEILEGEEVVDAVVKFVIDNQVTLDIIALKNHFFQTACDIPGTVCTRNKAKLWEKNIVNHEKESLGMMAIMDDREPVDQIWDFLADKIEDEYDRTNFFFNMKPVICEGKYVICSREAPLIFGPQPMTGPEGVTVGALSVMLGEEPIDATYKLFARAGLFEKKWDFRAVFDQICAFPGLEGKCLRQEALKYSKRNATVGDVNIGDIAVWEHEEVIDVCYRKRIEYNLTVSQQMELFNGICALKDVYCERSRAVLYQEVVNKRDYDYEEYADNNSTCPRKYCGWRFIAGWEGPINKVIAWLNEDGNIDYFTDPRFVLGMLLGLAFANRVLVSVLFRVPPFRRFRKRAKGLGMREWAILFSGGVLLGSFIYSAGVEPTTAIDSSLHAFMGKMEGPVQVLEGEQVADAVLHWALVEEKKHHPLLRKHIHWSLIDNTCARKDELQLEKACQRRKAFEKLDFGSISYWGQEHKLTYWKNPNATMEEEIDAGRVEDTVDEICERLVPPMDNCNEDVAIHMIEQYEAWEENRQEQKSVYAKIGVCADATAGEIYIAAGKTFNKLGSNYVPFARVDNGTTNGWTTTYHPWDTKTMQAQMIMDKLPELLNDKDREWYDKPCEPVFGGAMCAKKDAKGNMMIEMG</sequence>
<feature type="transmembrane region" description="Helical" evidence="2">
    <location>
        <begin position="728"/>
        <end position="748"/>
    </location>
</feature>
<evidence type="ECO:0000313" key="4">
    <source>
        <dbReference type="EMBL" id="GMH88620.1"/>
    </source>
</evidence>
<keyword evidence="3" id="KW-0732">Signal</keyword>
<feature type="compositionally biased region" description="Acidic residues" evidence="1">
    <location>
        <begin position="110"/>
        <end position="122"/>
    </location>
</feature>
<evidence type="ECO:0000256" key="1">
    <source>
        <dbReference type="SAM" id="MobiDB-lite"/>
    </source>
</evidence>
<feature type="signal peptide" evidence="3">
    <location>
        <begin position="1"/>
        <end position="29"/>
    </location>
</feature>
<comment type="caution">
    <text evidence="4">The sequence shown here is derived from an EMBL/GenBank/DDBJ whole genome shotgun (WGS) entry which is preliminary data.</text>
</comment>
<keyword evidence="2" id="KW-0472">Membrane</keyword>
<feature type="chain" id="PRO_5040844385" evidence="3">
    <location>
        <begin position="30"/>
        <end position="1049"/>
    </location>
</feature>
<keyword evidence="2" id="KW-1133">Transmembrane helix</keyword>
<proteinExistence type="predicted"/>
<keyword evidence="5" id="KW-1185">Reference proteome</keyword>
<organism evidence="4 5">
    <name type="scientific">Triparma strigata</name>
    <dbReference type="NCBI Taxonomy" id="1606541"/>
    <lineage>
        <taxon>Eukaryota</taxon>
        <taxon>Sar</taxon>
        <taxon>Stramenopiles</taxon>
        <taxon>Ochrophyta</taxon>
        <taxon>Bolidophyceae</taxon>
        <taxon>Parmales</taxon>
        <taxon>Triparmaceae</taxon>
        <taxon>Triparma</taxon>
    </lineage>
</organism>
<feature type="region of interest" description="Disordered" evidence="1">
    <location>
        <begin position="109"/>
        <end position="143"/>
    </location>
</feature>
<accession>A0A9W7BIQ2</accession>
<dbReference type="AlphaFoldDB" id="A0A9W7BIQ2"/>
<keyword evidence="2" id="KW-0812">Transmembrane</keyword>
<feature type="transmembrane region" description="Helical" evidence="2">
    <location>
        <begin position="768"/>
        <end position="786"/>
    </location>
</feature>
<evidence type="ECO:0000313" key="5">
    <source>
        <dbReference type="Proteomes" id="UP001165085"/>
    </source>
</evidence>
<dbReference type="OrthoDB" id="445556at2759"/>